<dbReference type="Pfam" id="PF03460">
    <property type="entry name" value="NIR_SIR_ferr"/>
    <property type="match status" value="1"/>
</dbReference>
<evidence type="ECO:0000256" key="2">
    <source>
        <dbReference type="ARBA" id="ARBA00005096"/>
    </source>
</evidence>
<dbReference type="InterPro" id="IPR036136">
    <property type="entry name" value="Nit/Sulf_reduc_fer-like_dom_sf"/>
</dbReference>
<dbReference type="Pfam" id="PF18267">
    <property type="entry name" value="Rubredoxin_C"/>
    <property type="match status" value="1"/>
</dbReference>
<evidence type="ECO:0000256" key="15">
    <source>
        <dbReference type="PIRSR" id="PIRSR037149-1"/>
    </source>
</evidence>
<keyword evidence="6" id="KW-0001">2Fe-2S</keyword>
<name>A0A9X3WG83_9BACI</name>
<dbReference type="PRINTS" id="PR00411">
    <property type="entry name" value="PNDRDTASEI"/>
</dbReference>
<keyword evidence="10 15" id="KW-0408">Iron</keyword>
<dbReference type="GO" id="GO:0050661">
    <property type="term" value="F:NADP binding"/>
    <property type="evidence" value="ECO:0007669"/>
    <property type="project" value="UniProtKB-UniRule"/>
</dbReference>
<dbReference type="EMBL" id="JAMQKC010000027">
    <property type="protein sequence ID" value="MDC3418438.1"/>
    <property type="molecule type" value="Genomic_DNA"/>
</dbReference>
<evidence type="ECO:0000256" key="5">
    <source>
        <dbReference type="ARBA" id="ARBA00022630"/>
    </source>
</evidence>
<dbReference type="CDD" id="cd19944">
    <property type="entry name" value="NirB_Fer2_BFD-like_2"/>
    <property type="match status" value="1"/>
</dbReference>
<dbReference type="Pfam" id="PF04324">
    <property type="entry name" value="Fer2_BFD"/>
    <property type="match status" value="2"/>
</dbReference>
<comment type="cofactor">
    <cofactor evidence="13">
        <name>[2Fe-2S] cluster</name>
        <dbReference type="ChEBI" id="CHEBI:190135"/>
    </cofactor>
</comment>
<protein>
    <submittedName>
        <fullName evidence="21">Nitrite reductase large subunit NirB</fullName>
    </submittedName>
</protein>
<feature type="domain" description="Nitrite/Sulfite reductase ferredoxin-like" evidence="17">
    <location>
        <begin position="554"/>
        <end position="615"/>
    </location>
</feature>
<dbReference type="SUPFAM" id="SSF51905">
    <property type="entry name" value="FAD/NAD(P)-binding domain"/>
    <property type="match status" value="2"/>
</dbReference>
<dbReference type="GO" id="GO:0042128">
    <property type="term" value="P:nitrate assimilation"/>
    <property type="evidence" value="ECO:0007669"/>
    <property type="project" value="UniProtKB-UniRule"/>
</dbReference>
<proteinExistence type="inferred from homology"/>
<dbReference type="Gene3D" id="3.30.413.10">
    <property type="entry name" value="Sulfite Reductase Hemoprotein, domain 1"/>
    <property type="match status" value="1"/>
</dbReference>
<dbReference type="Gene3D" id="3.90.480.20">
    <property type="match status" value="1"/>
</dbReference>
<dbReference type="FunFam" id="3.50.50.60:FF:000033">
    <property type="entry name" value="Nitrite reductase [NAD(P)H], large subunit"/>
    <property type="match status" value="1"/>
</dbReference>
<dbReference type="GO" id="GO:0050660">
    <property type="term" value="F:flavin adenine dinucleotide binding"/>
    <property type="evidence" value="ECO:0007669"/>
    <property type="project" value="UniProtKB-UniRule"/>
</dbReference>
<dbReference type="InterPro" id="IPR045854">
    <property type="entry name" value="NO2/SO3_Rdtase_4Fe4S_sf"/>
</dbReference>
<evidence type="ECO:0000256" key="4">
    <source>
        <dbReference type="ARBA" id="ARBA00022617"/>
    </source>
</evidence>
<dbReference type="NCBIfam" id="TIGR02374">
    <property type="entry name" value="nitri_red_nirB"/>
    <property type="match status" value="1"/>
</dbReference>
<dbReference type="AlphaFoldDB" id="A0A9X3WG83"/>
<evidence type="ECO:0000259" key="20">
    <source>
        <dbReference type="Pfam" id="PF18267"/>
    </source>
</evidence>
<evidence type="ECO:0000259" key="18">
    <source>
        <dbReference type="Pfam" id="PF04324"/>
    </source>
</evidence>
<evidence type="ECO:0000256" key="12">
    <source>
        <dbReference type="ARBA" id="ARBA00023063"/>
    </source>
</evidence>
<dbReference type="GO" id="GO:0020037">
    <property type="term" value="F:heme binding"/>
    <property type="evidence" value="ECO:0007669"/>
    <property type="project" value="InterPro"/>
</dbReference>
<keyword evidence="5 14" id="KW-0285">Flavoprotein</keyword>
<evidence type="ECO:0000256" key="10">
    <source>
        <dbReference type="ARBA" id="ARBA00023004"/>
    </source>
</evidence>
<feature type="domain" description="FAD/NAD(P)-binding" evidence="19">
    <location>
        <begin position="5"/>
        <end position="281"/>
    </location>
</feature>
<feature type="domain" description="BFD-like [2Fe-2S]-binding" evidence="18">
    <location>
        <begin position="480"/>
        <end position="529"/>
    </location>
</feature>
<keyword evidence="11 15" id="KW-0411">Iron-sulfur</keyword>
<keyword evidence="9" id="KW-0560">Oxidoreductase</keyword>
<comment type="cofactor">
    <cofactor evidence="15">
        <name>[4Fe-4S] cluster</name>
        <dbReference type="ChEBI" id="CHEBI:49883"/>
    </cofactor>
    <text evidence="15">Binds 1 [4Fe-4S] cluster per subunit.</text>
</comment>
<dbReference type="InterPro" id="IPR017121">
    <property type="entry name" value="Nitrite_Rdtase_lsu"/>
</dbReference>
<evidence type="ECO:0000256" key="3">
    <source>
        <dbReference type="ARBA" id="ARBA00010429"/>
    </source>
</evidence>
<gene>
    <name evidence="21" type="primary">nirB</name>
    <name evidence="21" type="ORF">NC799_16280</name>
</gene>
<dbReference type="InterPro" id="IPR016156">
    <property type="entry name" value="FAD/NAD-linked_Rdtase_dimer_sf"/>
</dbReference>
<dbReference type="PANTHER" id="PTHR43809:SF1">
    <property type="entry name" value="NITRITE REDUCTASE (NADH) LARGE SUBUNIT"/>
    <property type="match status" value="1"/>
</dbReference>
<dbReference type="GO" id="GO:0046872">
    <property type="term" value="F:metal ion binding"/>
    <property type="evidence" value="ECO:0007669"/>
    <property type="project" value="UniProtKB-KW"/>
</dbReference>
<feature type="binding site" evidence="15">
    <location>
        <position position="638"/>
    </location>
    <ligand>
        <name>[4Fe-4S] cluster</name>
        <dbReference type="ChEBI" id="CHEBI:49883"/>
    </ligand>
</feature>
<evidence type="ECO:0000313" key="21">
    <source>
        <dbReference type="EMBL" id="MDC3418438.1"/>
    </source>
</evidence>
<comment type="cofactor">
    <cofactor evidence="15">
        <name>siroheme</name>
        <dbReference type="ChEBI" id="CHEBI:60052"/>
    </cofactor>
    <text evidence="15">Binds 1 siroheme per subunit.</text>
</comment>
<organism evidence="21 22">
    <name type="scientific">Aquibacillus salsiterrae</name>
    <dbReference type="NCBI Taxonomy" id="2950439"/>
    <lineage>
        <taxon>Bacteria</taxon>
        <taxon>Bacillati</taxon>
        <taxon>Bacillota</taxon>
        <taxon>Bacilli</taxon>
        <taxon>Bacillales</taxon>
        <taxon>Bacillaceae</taxon>
        <taxon>Aquibacillus</taxon>
    </lineage>
</organism>
<feature type="domain" description="BFD-like [2Fe-2S]-binding" evidence="18">
    <location>
        <begin position="415"/>
        <end position="463"/>
    </location>
</feature>
<dbReference type="InterPro" id="IPR006067">
    <property type="entry name" value="NO2/SO3_Rdtase_4Fe4S_dom"/>
</dbReference>
<dbReference type="GO" id="GO:0051539">
    <property type="term" value="F:4 iron, 4 sulfur cluster binding"/>
    <property type="evidence" value="ECO:0007669"/>
    <property type="project" value="UniProtKB-KW"/>
</dbReference>
<evidence type="ECO:0000259" key="16">
    <source>
        <dbReference type="Pfam" id="PF01077"/>
    </source>
</evidence>
<keyword evidence="15" id="KW-0004">4Fe-4S</keyword>
<dbReference type="Proteomes" id="UP001145069">
    <property type="component" value="Unassembled WGS sequence"/>
</dbReference>
<dbReference type="PRINTS" id="PR00368">
    <property type="entry name" value="FADPNR"/>
</dbReference>
<dbReference type="Pfam" id="PF01077">
    <property type="entry name" value="NIR_SIR"/>
    <property type="match status" value="1"/>
</dbReference>
<dbReference type="RefSeq" id="WP_272447505.1">
    <property type="nucleotide sequence ID" value="NZ_JAMQKC010000027.1"/>
</dbReference>
<dbReference type="PIRSF" id="PIRSF037149">
    <property type="entry name" value="NirB"/>
    <property type="match status" value="1"/>
</dbReference>
<evidence type="ECO:0000256" key="1">
    <source>
        <dbReference type="ARBA" id="ARBA00001974"/>
    </source>
</evidence>
<dbReference type="InterPro" id="IPR041854">
    <property type="entry name" value="BFD-like_2Fe2S-bd_dom_sf"/>
</dbReference>
<comment type="pathway">
    <text evidence="2">Nitrogen metabolism; nitrate reduction (assimilation).</text>
</comment>
<evidence type="ECO:0000256" key="6">
    <source>
        <dbReference type="ARBA" id="ARBA00022714"/>
    </source>
</evidence>
<dbReference type="PANTHER" id="PTHR43809">
    <property type="entry name" value="NITRITE REDUCTASE (NADH) LARGE SUBUNIT"/>
    <property type="match status" value="1"/>
</dbReference>
<keyword evidence="22" id="KW-1185">Reference proteome</keyword>
<feature type="binding site" evidence="15">
    <location>
        <position position="672"/>
    </location>
    <ligand>
        <name>[4Fe-4S] cluster</name>
        <dbReference type="ChEBI" id="CHEBI:49883"/>
    </ligand>
</feature>
<keyword evidence="12 14" id="KW-0534">Nitrate assimilation</keyword>
<dbReference type="SUPFAM" id="SSF55124">
    <property type="entry name" value="Nitrite/Sulfite reductase N-terminal domain-like"/>
    <property type="match status" value="1"/>
</dbReference>
<dbReference type="GO" id="GO:0098809">
    <property type="term" value="F:nitrite reductase activity"/>
    <property type="evidence" value="ECO:0007669"/>
    <property type="project" value="InterPro"/>
</dbReference>
<comment type="caution">
    <text evidence="21">The sequence shown here is derived from an EMBL/GenBank/DDBJ whole genome shotgun (WGS) entry which is preliminary data.</text>
</comment>
<dbReference type="InterPro" id="IPR012744">
    <property type="entry name" value="Nitri_red_NirB"/>
</dbReference>
<keyword evidence="4 15" id="KW-0349">Heme</keyword>
<feature type="domain" description="NADH-rubredoxin oxidoreductase C-terminal" evidence="20">
    <location>
        <begin position="317"/>
        <end position="384"/>
    </location>
</feature>
<evidence type="ECO:0000256" key="8">
    <source>
        <dbReference type="ARBA" id="ARBA00022827"/>
    </source>
</evidence>
<evidence type="ECO:0000313" key="22">
    <source>
        <dbReference type="Proteomes" id="UP001145069"/>
    </source>
</evidence>
<dbReference type="CDD" id="cd19943">
    <property type="entry name" value="NirB_Fer2_BFD-like_1"/>
    <property type="match status" value="1"/>
</dbReference>
<sequence length="785" mass="87775">MQKQKLVLIGNGMAGIRCIENILKISPSKYDITVFGSEPYVNYSRIKLSSVLQGETSFDDITLHHLDWYNKHEITLHTGETVIEIDKTNKSIHTDKGRAVTYDKLILATGSEPILLPIPGSDLEGVITFRTIADCQVMKQTAKQYKKAVVIGGGLLGLEAARGLINLGMKVIVVHLADTLMNRQLDDTAAGMLKRELEQQGMEFLLEKETSHMTGGNRVERVHFKDGTSRDADLVVMAVGIKPNVMLAKKANIATNRGILVDDYLETSEPDIFAVGECVEHNQIVYGLVKPLYEQGEVLAQHLCNIPTKGYQGSVLSTHLKVAGINVFSVGQFTEHPTIKSIQFHNEIVSTYKKVFFQDNKAIGAVLYGDIKEGPKLLDTIVKQKFIPDKEKADLLKPVDIRDSYTANLPRSEFICTCNSVSKGQIIDCVLGEKLTTIKEVQACTKASSSCGGCKPAVSELLEYISSDYFNEASTTSSFCSCTLLTEDDVVAQIQARGLSSKQEIMKELNWKVENGCNTCHPALDYYLAMIYPEYDHDQDMIYLTDKRNAILRNDGTYSVVPQLYGGTITTAQLSKITAVTDKYNLAPLEITSDQRIHLNNIKQEDLPAIWTELDMNLHSVTANTIKIINTSNGNDLCNCDKQPANELTARLDKETEFVKVPYQIRIGVSTCMHHRDRSITKDVGLIKIDRGWEIYVGGSSGRNQRAAELLTVADTKEDAVHFTLGFIQYYRESANYSARSWHWIDRVSIVHIREILFNEDHLHFLVNSLANDVKNRKKILVQHF</sequence>
<comment type="cofactor">
    <cofactor evidence="1 14">
        <name>FAD</name>
        <dbReference type="ChEBI" id="CHEBI:57692"/>
    </cofactor>
</comment>
<dbReference type="Gene3D" id="3.50.50.60">
    <property type="entry name" value="FAD/NAD(P)-binding domain"/>
    <property type="match status" value="2"/>
</dbReference>
<dbReference type="InterPro" id="IPR023753">
    <property type="entry name" value="FAD/NAD-binding_dom"/>
</dbReference>
<dbReference type="SUPFAM" id="SSF56014">
    <property type="entry name" value="Nitrite and sulphite reductase 4Fe-4S domain-like"/>
    <property type="match status" value="1"/>
</dbReference>
<dbReference type="InterPro" id="IPR041575">
    <property type="entry name" value="Rubredoxin_C"/>
</dbReference>
<evidence type="ECO:0000256" key="14">
    <source>
        <dbReference type="PIRNR" id="PIRNR037149"/>
    </source>
</evidence>
<evidence type="ECO:0000256" key="7">
    <source>
        <dbReference type="ARBA" id="ARBA00022723"/>
    </source>
</evidence>
<evidence type="ECO:0000256" key="13">
    <source>
        <dbReference type="ARBA" id="ARBA00034078"/>
    </source>
</evidence>
<dbReference type="InterPro" id="IPR005117">
    <property type="entry name" value="NiRdtase/SiRdtase_haem-b_fer"/>
</dbReference>
<evidence type="ECO:0000256" key="11">
    <source>
        <dbReference type="ARBA" id="ARBA00023014"/>
    </source>
</evidence>
<evidence type="ECO:0000259" key="17">
    <source>
        <dbReference type="Pfam" id="PF03460"/>
    </source>
</evidence>
<evidence type="ECO:0000256" key="9">
    <source>
        <dbReference type="ARBA" id="ARBA00023002"/>
    </source>
</evidence>
<dbReference type="InterPro" id="IPR052034">
    <property type="entry name" value="NasD-like"/>
</dbReference>
<dbReference type="GO" id="GO:0051537">
    <property type="term" value="F:2 iron, 2 sulfur cluster binding"/>
    <property type="evidence" value="ECO:0007669"/>
    <property type="project" value="UniProtKB-KW"/>
</dbReference>
<comment type="similarity">
    <text evidence="3">Belongs to the nitrite and sulfite reductase 4Fe-4S domain family.</text>
</comment>
<dbReference type="Gene3D" id="3.30.390.30">
    <property type="match status" value="1"/>
</dbReference>
<keyword evidence="8 14" id="KW-0274">FAD</keyword>
<keyword evidence="7 15" id="KW-0479">Metal-binding</keyword>
<dbReference type="InterPro" id="IPR036188">
    <property type="entry name" value="FAD/NAD-bd_sf"/>
</dbReference>
<evidence type="ECO:0000259" key="19">
    <source>
        <dbReference type="Pfam" id="PF07992"/>
    </source>
</evidence>
<dbReference type="InterPro" id="IPR007419">
    <property type="entry name" value="BFD-like_2Fe2S-bd_dom"/>
</dbReference>
<dbReference type="Pfam" id="PF07992">
    <property type="entry name" value="Pyr_redox_2"/>
    <property type="match status" value="1"/>
</dbReference>
<dbReference type="Gene3D" id="1.10.10.1100">
    <property type="entry name" value="BFD-like [2Fe-2S]-binding domain"/>
    <property type="match status" value="1"/>
</dbReference>
<reference evidence="21" key="1">
    <citation type="submission" date="2022-06" db="EMBL/GenBank/DDBJ databases">
        <title>Aquibacillus sp. a new bacterium isolated from soil saline samples.</title>
        <authorList>
            <person name="Galisteo C."/>
            <person name="De La Haba R."/>
            <person name="Sanchez-Porro C."/>
            <person name="Ventosa A."/>
        </authorList>
    </citation>
    <scope>NUCLEOTIDE SEQUENCE</scope>
    <source>
        <strain evidence="21">3ASR75-54</strain>
    </source>
</reference>
<accession>A0A9X3WG83</accession>
<feature type="domain" description="Nitrite/sulphite reductase 4Fe-4S" evidence="16">
    <location>
        <begin position="643"/>
        <end position="757"/>
    </location>
</feature>